<evidence type="ECO:0000256" key="1">
    <source>
        <dbReference type="ARBA" id="ARBA00006700"/>
    </source>
</evidence>
<comment type="similarity">
    <text evidence="1 4">Belongs to the universal ribosomal protein uL23 family.</text>
</comment>
<accession>A0A0G1K0S4</accession>
<keyword evidence="2 4" id="KW-0689">Ribosomal protein</keyword>
<dbReference type="Gene3D" id="3.30.70.330">
    <property type="match status" value="1"/>
</dbReference>
<dbReference type="AlphaFoldDB" id="A0A0G1K0S4"/>
<dbReference type="GO" id="GO:0005840">
    <property type="term" value="C:ribosome"/>
    <property type="evidence" value="ECO:0007669"/>
    <property type="project" value="UniProtKB-KW"/>
</dbReference>
<dbReference type="GO" id="GO:1990904">
    <property type="term" value="C:ribonucleoprotein complex"/>
    <property type="evidence" value="ECO:0007669"/>
    <property type="project" value="UniProtKB-KW"/>
</dbReference>
<comment type="function">
    <text evidence="4">One of the early assembly proteins it binds 23S rRNA. One of the proteins that surrounds the polypeptide exit tunnel on the outside of the ribosome. Forms the main docking site for trigger factor binding to the ribosome.</text>
</comment>
<comment type="caution">
    <text evidence="6">The sequence shown here is derived from an EMBL/GenBank/DDBJ whole genome shotgun (WGS) entry which is preliminary data.</text>
</comment>
<dbReference type="Proteomes" id="UP000034736">
    <property type="component" value="Unassembled WGS sequence"/>
</dbReference>
<dbReference type="InterPro" id="IPR012678">
    <property type="entry name" value="Ribosomal_uL23/eL15/eS24_sf"/>
</dbReference>
<keyword evidence="4" id="KW-0699">rRNA-binding</keyword>
<comment type="subunit">
    <text evidence="4">Part of the 50S ribosomal subunit. Contacts protein L29, and trigger factor when it is bound to the ribosome.</text>
</comment>
<name>A0A0G1K0S4_9BACT</name>
<protein>
    <recommendedName>
        <fullName evidence="4">Large ribosomal subunit protein uL23</fullName>
    </recommendedName>
</protein>
<evidence type="ECO:0000313" key="7">
    <source>
        <dbReference type="Proteomes" id="UP000034736"/>
    </source>
</evidence>
<proteinExistence type="inferred from homology"/>
<evidence type="ECO:0000256" key="3">
    <source>
        <dbReference type="ARBA" id="ARBA00023274"/>
    </source>
</evidence>
<evidence type="ECO:0000313" key="6">
    <source>
        <dbReference type="EMBL" id="KKT41389.1"/>
    </source>
</evidence>
<keyword evidence="4" id="KW-0694">RNA-binding</keyword>
<sequence length="167" mass="18410">MAFTLGQMLGGWRKKGGSKKAPHREGESHPHRVVPPGKKSLSSKSDFGSEKKPDFIPSDFKEEAASRTPKAAIKGESNLAWELITAPHISEKATMLGDNKYIFKVSNKATKGTLKRAIEERYKVDVESLNVLNMPGKKRRRGNMIGLKSGFKKAIVALKTGQTISEF</sequence>
<dbReference type="GO" id="GO:0019843">
    <property type="term" value="F:rRNA binding"/>
    <property type="evidence" value="ECO:0007669"/>
    <property type="project" value="UniProtKB-UniRule"/>
</dbReference>
<evidence type="ECO:0000256" key="5">
    <source>
        <dbReference type="SAM" id="MobiDB-lite"/>
    </source>
</evidence>
<reference evidence="6 7" key="1">
    <citation type="journal article" date="2015" name="Nature">
        <title>rRNA introns, odd ribosomes, and small enigmatic genomes across a large radiation of phyla.</title>
        <authorList>
            <person name="Brown C.T."/>
            <person name="Hug L.A."/>
            <person name="Thomas B.C."/>
            <person name="Sharon I."/>
            <person name="Castelle C.J."/>
            <person name="Singh A."/>
            <person name="Wilkins M.J."/>
            <person name="Williams K.H."/>
            <person name="Banfield J.F."/>
        </authorList>
    </citation>
    <scope>NUCLEOTIDE SEQUENCE [LARGE SCALE GENOMIC DNA]</scope>
</reference>
<dbReference type="EMBL" id="LCHU01000008">
    <property type="protein sequence ID" value="KKT41389.1"/>
    <property type="molecule type" value="Genomic_DNA"/>
</dbReference>
<evidence type="ECO:0000256" key="4">
    <source>
        <dbReference type="HAMAP-Rule" id="MF_01369"/>
    </source>
</evidence>
<feature type="compositionally biased region" description="Basic residues" evidence="5">
    <location>
        <begin position="12"/>
        <end position="22"/>
    </location>
</feature>
<feature type="region of interest" description="Disordered" evidence="5">
    <location>
        <begin position="1"/>
        <end position="69"/>
    </location>
</feature>
<gene>
    <name evidence="4" type="primary">rplW</name>
    <name evidence="6" type="ORF">UW30_C0008G0008</name>
</gene>
<dbReference type="InterPro" id="IPR013025">
    <property type="entry name" value="Ribosomal_uL23-like"/>
</dbReference>
<feature type="compositionally biased region" description="Basic and acidic residues" evidence="5">
    <location>
        <begin position="47"/>
        <end position="65"/>
    </location>
</feature>
<dbReference type="SUPFAM" id="SSF54189">
    <property type="entry name" value="Ribosomal proteins S24e, L23 and L15e"/>
    <property type="match status" value="1"/>
</dbReference>
<dbReference type="STRING" id="1618647.UW30_C0008G0008"/>
<dbReference type="Pfam" id="PF00276">
    <property type="entry name" value="Ribosomal_L23"/>
    <property type="match status" value="1"/>
</dbReference>
<organism evidence="6 7">
    <name type="scientific">Candidatus Giovannonibacteria bacterium GW2011_GWA2_44_13b</name>
    <dbReference type="NCBI Taxonomy" id="1618647"/>
    <lineage>
        <taxon>Bacteria</taxon>
        <taxon>Candidatus Giovannoniibacteriota</taxon>
    </lineage>
</organism>
<dbReference type="NCBIfam" id="NF004363">
    <property type="entry name" value="PRK05738.2-4"/>
    <property type="match status" value="1"/>
</dbReference>
<dbReference type="PATRIC" id="fig|1618647.3.peg.394"/>
<dbReference type="GO" id="GO:0003735">
    <property type="term" value="F:structural constituent of ribosome"/>
    <property type="evidence" value="ECO:0007669"/>
    <property type="project" value="InterPro"/>
</dbReference>
<keyword evidence="3 4" id="KW-0687">Ribonucleoprotein</keyword>
<dbReference type="InterPro" id="IPR012677">
    <property type="entry name" value="Nucleotide-bd_a/b_plait_sf"/>
</dbReference>
<evidence type="ECO:0000256" key="2">
    <source>
        <dbReference type="ARBA" id="ARBA00022980"/>
    </source>
</evidence>
<dbReference type="GO" id="GO:0006412">
    <property type="term" value="P:translation"/>
    <property type="evidence" value="ECO:0007669"/>
    <property type="project" value="UniProtKB-UniRule"/>
</dbReference>
<dbReference type="HAMAP" id="MF_01369_B">
    <property type="entry name" value="Ribosomal_uL23_B"/>
    <property type="match status" value="1"/>
</dbReference>